<evidence type="ECO:0000313" key="2">
    <source>
        <dbReference type="Proteomes" id="UP000308921"/>
    </source>
</evidence>
<reference evidence="1 2" key="1">
    <citation type="submission" date="2019-04" db="EMBL/GenBank/DDBJ databases">
        <title>Complete genome sequence of Pantoea bacteriophage vB_PagS_AAS21.</title>
        <authorList>
            <person name="Truncaite L."/>
            <person name="Simoliuniene M."/>
            <person name="Zajanckauskaite A."/>
            <person name="Meskys R."/>
            <person name="Simoliunas E."/>
        </authorList>
    </citation>
    <scope>NUCLEOTIDE SEQUENCE [LARGE SCALE GENOMIC DNA]</scope>
</reference>
<name>A0A4Y5P1L9_9CAUD</name>
<organism evidence="1 2">
    <name type="scientific">Pantoea phage vB_PagS_AAS21</name>
    <dbReference type="NCBI Taxonomy" id="2575261"/>
    <lineage>
        <taxon>Viruses</taxon>
        <taxon>Duplodnaviria</taxon>
        <taxon>Heunggongvirae</taxon>
        <taxon>Uroviricota</taxon>
        <taxon>Caudoviricetes</taxon>
        <taxon>Demerecviridae</taxon>
        <taxon>Keyvirus</taxon>
        <taxon>Keyvirus AAS21</taxon>
    </lineage>
</organism>
<protein>
    <submittedName>
        <fullName evidence="1">Uncharacterized protein</fullName>
    </submittedName>
</protein>
<keyword evidence="2" id="KW-1185">Reference proteome</keyword>
<dbReference type="EMBL" id="MK770119">
    <property type="protein sequence ID" value="QCW23835.1"/>
    <property type="molecule type" value="Genomic_DNA"/>
</dbReference>
<sequence length="89" mass="10459">MNKAIKRSKSRKFISAEARYWNRLYKTLEKRSGKEFHNLERGGKIVWEPCEEILGGLTMIAAYRKSDKYRCKPLMYQVTNIEDLETIAG</sequence>
<gene>
    <name evidence="1" type="ORF">AAS21_gp097</name>
</gene>
<accession>A0A4Y5P1L9</accession>
<proteinExistence type="predicted"/>
<dbReference type="Proteomes" id="UP000308921">
    <property type="component" value="Segment"/>
</dbReference>
<evidence type="ECO:0000313" key="1">
    <source>
        <dbReference type="EMBL" id="QCW23835.1"/>
    </source>
</evidence>